<feature type="region of interest" description="Disordered" evidence="5">
    <location>
        <begin position="1"/>
        <end position="23"/>
    </location>
</feature>
<dbReference type="SUPFAM" id="SSF48498">
    <property type="entry name" value="Tetracyclin repressor-like, C-terminal domain"/>
    <property type="match status" value="1"/>
</dbReference>
<feature type="domain" description="HTH tetR-type" evidence="6">
    <location>
        <begin position="23"/>
        <end position="83"/>
    </location>
</feature>
<dbReference type="Proteomes" id="UP000560000">
    <property type="component" value="Unassembled WGS sequence"/>
</dbReference>
<feature type="DNA-binding region" description="H-T-H motif" evidence="4">
    <location>
        <begin position="46"/>
        <end position="65"/>
    </location>
</feature>
<accession>A0A099CYG3</accession>
<evidence type="ECO:0000259" key="6">
    <source>
        <dbReference type="PROSITE" id="PS50977"/>
    </source>
</evidence>
<dbReference type="STRING" id="1543381.LF63_0104185"/>
<dbReference type="AlphaFoldDB" id="A0A099CYG3"/>
<dbReference type="InterPro" id="IPR036271">
    <property type="entry name" value="Tet_transcr_reg_TetR-rel_C_sf"/>
</dbReference>
<dbReference type="PANTHER" id="PTHR30055">
    <property type="entry name" value="HTH-TYPE TRANSCRIPTIONAL REGULATOR RUTR"/>
    <property type="match status" value="1"/>
</dbReference>
<evidence type="ECO:0000256" key="4">
    <source>
        <dbReference type="PROSITE-ProRule" id="PRU00335"/>
    </source>
</evidence>
<reference evidence="8 10" key="2">
    <citation type="submission" date="2020-08" db="EMBL/GenBank/DDBJ databases">
        <title>Genomic Encyclopedia of Type Strains, Phase IV (KMG-IV): sequencing the most valuable type-strain genomes for metagenomic binning, comparative biology and taxonomic classification.</title>
        <authorList>
            <person name="Goeker M."/>
        </authorList>
    </citation>
    <scope>NUCLEOTIDE SEQUENCE [LARGE SCALE GENOMIC DNA]</scope>
    <source>
        <strain evidence="8 10">DSM 107085</strain>
    </source>
</reference>
<dbReference type="PROSITE" id="PS50977">
    <property type="entry name" value="HTH_TETR_2"/>
    <property type="match status" value="1"/>
</dbReference>
<dbReference type="EMBL" id="JACHET010000001">
    <property type="protein sequence ID" value="MBB6184049.1"/>
    <property type="molecule type" value="Genomic_DNA"/>
</dbReference>
<dbReference type="Gene3D" id="1.10.357.10">
    <property type="entry name" value="Tetracycline Repressor, domain 2"/>
    <property type="match status" value="1"/>
</dbReference>
<dbReference type="InterPro" id="IPR009057">
    <property type="entry name" value="Homeodomain-like_sf"/>
</dbReference>
<evidence type="ECO:0000313" key="7">
    <source>
        <dbReference type="EMBL" id="KGI78647.1"/>
    </source>
</evidence>
<evidence type="ECO:0000313" key="8">
    <source>
        <dbReference type="EMBL" id="MBB6184049.1"/>
    </source>
</evidence>
<evidence type="ECO:0000256" key="1">
    <source>
        <dbReference type="ARBA" id="ARBA00023015"/>
    </source>
</evidence>
<dbReference type="GO" id="GO:0003700">
    <property type="term" value="F:DNA-binding transcription factor activity"/>
    <property type="evidence" value="ECO:0007669"/>
    <property type="project" value="TreeGrafter"/>
</dbReference>
<dbReference type="Proteomes" id="UP000029708">
    <property type="component" value="Unassembled WGS sequence"/>
</dbReference>
<dbReference type="GO" id="GO:0000976">
    <property type="term" value="F:transcription cis-regulatory region binding"/>
    <property type="evidence" value="ECO:0007669"/>
    <property type="project" value="TreeGrafter"/>
</dbReference>
<keyword evidence="1" id="KW-0805">Transcription regulation</keyword>
<organism evidence="7 9">
    <name type="scientific">Oleiagrimonas soli</name>
    <dbReference type="NCBI Taxonomy" id="1543381"/>
    <lineage>
        <taxon>Bacteria</taxon>
        <taxon>Pseudomonadati</taxon>
        <taxon>Pseudomonadota</taxon>
        <taxon>Gammaproteobacteria</taxon>
        <taxon>Lysobacterales</taxon>
        <taxon>Rhodanobacteraceae</taxon>
        <taxon>Oleiagrimonas</taxon>
    </lineage>
</organism>
<sequence length="224" mass="24217">MTTSIPRKRRRTRGAGRPSGDDRDLREALLDAAIQRFVRVGIGAASLRSIADAAGVTPAMLHYYFGDKERLVQAMIGERLLPALAKVQERLQEAGDDPAKLIGGFVRGLGEVIRTHPWLPPLWVREVLCEGGALRALLVHELAPKMPHMLAERLAAAQRAGRLPAHLDPRLLVVSLVGLTLFPAAGAPIWEQIFNLEASTSDVLAEHALGLLSQGLQLDFGGVA</sequence>
<dbReference type="RefSeq" id="WP_043099864.1">
    <property type="nucleotide sequence ID" value="NZ_JACHET010000001.1"/>
</dbReference>
<dbReference type="InterPro" id="IPR050109">
    <property type="entry name" value="HTH-type_TetR-like_transc_reg"/>
</dbReference>
<reference evidence="7 9" key="1">
    <citation type="submission" date="2014-09" db="EMBL/GenBank/DDBJ databases">
        <title>Xanthomonadaceae 3.5X direct submission.</title>
        <authorList>
            <person name="Fang T."/>
            <person name="Wang H."/>
        </authorList>
    </citation>
    <scope>NUCLEOTIDE SEQUENCE [LARGE SCALE GENOMIC DNA]</scope>
    <source>
        <strain evidence="7 9">3.5X</strain>
    </source>
</reference>
<comment type="caution">
    <text evidence="7">The sequence shown here is derived from an EMBL/GenBank/DDBJ whole genome shotgun (WGS) entry which is preliminary data.</text>
</comment>
<feature type="compositionally biased region" description="Basic residues" evidence="5">
    <location>
        <begin position="1"/>
        <end position="14"/>
    </location>
</feature>
<keyword evidence="9" id="KW-1185">Reference proteome</keyword>
<evidence type="ECO:0000256" key="3">
    <source>
        <dbReference type="ARBA" id="ARBA00023163"/>
    </source>
</evidence>
<protein>
    <submittedName>
        <fullName evidence="8">AcrR family transcriptional regulator</fullName>
    </submittedName>
    <submittedName>
        <fullName evidence="7">TetR family transcriptional regulator</fullName>
    </submittedName>
</protein>
<dbReference type="SUPFAM" id="SSF46689">
    <property type="entry name" value="Homeodomain-like"/>
    <property type="match status" value="1"/>
</dbReference>
<evidence type="ECO:0000313" key="9">
    <source>
        <dbReference type="Proteomes" id="UP000029708"/>
    </source>
</evidence>
<dbReference type="HOGENOM" id="CLU_069356_1_1_6"/>
<evidence type="ECO:0000256" key="5">
    <source>
        <dbReference type="SAM" id="MobiDB-lite"/>
    </source>
</evidence>
<evidence type="ECO:0000313" key="10">
    <source>
        <dbReference type="Proteomes" id="UP000560000"/>
    </source>
</evidence>
<dbReference type="InterPro" id="IPR001647">
    <property type="entry name" value="HTH_TetR"/>
</dbReference>
<dbReference type="InterPro" id="IPR023772">
    <property type="entry name" value="DNA-bd_HTH_TetR-type_CS"/>
</dbReference>
<dbReference type="OrthoDB" id="8961953at2"/>
<name>A0A099CYG3_9GAMM</name>
<dbReference type="PROSITE" id="PS01081">
    <property type="entry name" value="HTH_TETR_1"/>
    <property type="match status" value="1"/>
</dbReference>
<dbReference type="EMBL" id="JROI01000008">
    <property type="protein sequence ID" value="KGI78647.1"/>
    <property type="molecule type" value="Genomic_DNA"/>
</dbReference>
<dbReference type="Pfam" id="PF00440">
    <property type="entry name" value="TetR_N"/>
    <property type="match status" value="1"/>
</dbReference>
<gene>
    <name evidence="8" type="ORF">HNQ86_001394</name>
    <name evidence="7" type="ORF">LF63_0104185</name>
</gene>
<dbReference type="PRINTS" id="PR00455">
    <property type="entry name" value="HTHTETR"/>
</dbReference>
<keyword evidence="2 4" id="KW-0238">DNA-binding</keyword>
<keyword evidence="3" id="KW-0804">Transcription</keyword>
<dbReference type="PANTHER" id="PTHR30055:SF234">
    <property type="entry name" value="HTH-TYPE TRANSCRIPTIONAL REGULATOR BETI"/>
    <property type="match status" value="1"/>
</dbReference>
<proteinExistence type="predicted"/>
<evidence type="ECO:0000256" key="2">
    <source>
        <dbReference type="ARBA" id="ARBA00023125"/>
    </source>
</evidence>